<dbReference type="InterPro" id="IPR036322">
    <property type="entry name" value="WD40_repeat_dom_sf"/>
</dbReference>
<dbReference type="Pfam" id="PF02138">
    <property type="entry name" value="Beach"/>
    <property type="match status" value="1"/>
</dbReference>
<dbReference type="SMART" id="SM01026">
    <property type="entry name" value="Beach"/>
    <property type="match status" value="1"/>
</dbReference>
<feature type="region of interest" description="Disordered" evidence="6">
    <location>
        <begin position="1551"/>
        <end position="1621"/>
    </location>
</feature>
<feature type="domain" description="BEACH-type PH" evidence="8">
    <location>
        <begin position="1643"/>
        <end position="1753"/>
    </location>
</feature>
<keyword evidence="2" id="KW-0677">Repeat</keyword>
<dbReference type="FunFam" id="1.10.1540.10:FF:000001">
    <property type="entry name" value="neurobeachin isoform X1"/>
    <property type="match status" value="1"/>
</dbReference>
<dbReference type="InterPro" id="IPR016024">
    <property type="entry name" value="ARM-type_fold"/>
</dbReference>
<organism evidence="9 10">
    <name type="scientific">Blyttiomyces helicus</name>
    <dbReference type="NCBI Taxonomy" id="388810"/>
    <lineage>
        <taxon>Eukaryota</taxon>
        <taxon>Fungi</taxon>
        <taxon>Fungi incertae sedis</taxon>
        <taxon>Chytridiomycota</taxon>
        <taxon>Chytridiomycota incertae sedis</taxon>
        <taxon>Chytridiomycetes</taxon>
        <taxon>Chytridiomycetes incertae sedis</taxon>
        <taxon>Blyttiomyces</taxon>
    </lineage>
</organism>
<dbReference type="InterPro" id="IPR051944">
    <property type="entry name" value="BEACH_domain_protein"/>
</dbReference>
<dbReference type="PROSITE" id="PS50082">
    <property type="entry name" value="WD_REPEATS_2"/>
    <property type="match status" value="1"/>
</dbReference>
<dbReference type="Proteomes" id="UP000269721">
    <property type="component" value="Unassembled WGS sequence"/>
</dbReference>
<dbReference type="InterPro" id="IPR031570">
    <property type="entry name" value="NBEA/BDCP_DUF4704"/>
</dbReference>
<proteinExistence type="predicted"/>
<feature type="domain" description="BEACH" evidence="7">
    <location>
        <begin position="1777"/>
        <end position="2089"/>
    </location>
</feature>
<evidence type="ECO:0000256" key="4">
    <source>
        <dbReference type="ARBA" id="ARBA00073334"/>
    </source>
</evidence>
<dbReference type="OrthoDB" id="26681at2759"/>
<name>A0A4V1ISU5_9FUNG</name>
<dbReference type="CDD" id="cd06071">
    <property type="entry name" value="Beach"/>
    <property type="match status" value="1"/>
</dbReference>
<feature type="repeat" description="WD" evidence="5">
    <location>
        <begin position="2233"/>
        <end position="2267"/>
    </location>
</feature>
<evidence type="ECO:0000313" key="9">
    <source>
        <dbReference type="EMBL" id="RKO94777.1"/>
    </source>
</evidence>
<dbReference type="InterPro" id="IPR036372">
    <property type="entry name" value="BEACH_dom_sf"/>
</dbReference>
<keyword evidence="10" id="KW-1185">Reference proteome</keyword>
<dbReference type="Pfam" id="PF15787">
    <property type="entry name" value="DUF4704"/>
    <property type="match status" value="1"/>
</dbReference>
<evidence type="ECO:0000256" key="6">
    <source>
        <dbReference type="SAM" id="MobiDB-lite"/>
    </source>
</evidence>
<dbReference type="Gene3D" id="1.10.1540.10">
    <property type="entry name" value="BEACH domain"/>
    <property type="match status" value="1"/>
</dbReference>
<evidence type="ECO:0000259" key="7">
    <source>
        <dbReference type="PROSITE" id="PS50197"/>
    </source>
</evidence>
<dbReference type="PROSITE" id="PS50294">
    <property type="entry name" value="WD_REPEATS_REGION"/>
    <property type="match status" value="1"/>
</dbReference>
<dbReference type="InterPro" id="IPR000409">
    <property type="entry name" value="BEACH_dom"/>
</dbReference>
<protein>
    <recommendedName>
        <fullName evidence="4">Beige protein homolog 1</fullName>
    </recommendedName>
</protein>
<evidence type="ECO:0000313" key="10">
    <source>
        <dbReference type="Proteomes" id="UP000269721"/>
    </source>
</evidence>
<sequence>MAFWKKFGLGKPATTQGIPRNAVEPTSPKSPTAGLARALANFRADIEQSATTTSSKEVVLANFLPPFCKLFTNKEYAKDEQVPAADIRYLGNSVCERFITLTPQTLDEHSTSALFESLQSPEKCFWTLRALEILVKINPEAMHDILRQAHVPLTCLRFIQKFASSGSPTSSSEEDLNAVVTALVTILKQFFTLRSVVPTMEEESETKEFIENLIEILQTAPPRSSRWVECTVDILKPMLSAFPLARTTFRESGGFQSLISIILSLESTFESVKIVRALFECLICAISDDDANRAHVAWQSIEDGLRLTSVLQIPAGAAIVFGSLVAISLEEPTAIGLFEEGDSVGISATTEPSTPISSSPISTSLLASFSANSPIYNSLCKPTTTLRNPGNQVKTNIVGVLGILFNWLFNRQSCWFLDAEGDGDKKEKSWSRTVTPTKKCEEMVTLLAKRLMEVGVADSELRFLFANFDVRCDMNESRQLLLMELIHHGLVVGKSPCYLHLELNPTTSPNCFLEVSDFGRTFPPASGYTLAMWLRIEQFDVTADVPIFKMVDAEENLRLAVSVECKASRKMKVKTFKSTVKFEGFTFREREWCHVVLVHHKPKITNSSIDLFVNGVHIERVKCGYLGHPGSIPRIRTLVGAPPDSTGDIRPSCIWNIGPMYFIEEILLDATAIAAIASVGFDYASNWQGALEKYNTHESNSRGVLEGLNKGKERGGLNPLQLMRTQNTSTGVLGIPEEKILISLCAKNALEVRADQHKFEMFSSIATVSRALLPASRAFFNSATHQAVAGEPPNLIQSSASVLAVCPERMIDGIWKLGGCVILLMLVERSTTPDALYKSIAILVDSIRGNWRNTEEMERERFYEVLAFILKGKKALITIALMDVLSALVGRTLDNSNEAEIANASAFRDIFLDPELWKGSIDIQKYLLYLLSDFVIHSSNADANIKRLNKMHIIKRLLVILEADVMPLELLPEFVNLLRVLVKSGFTVEIVRSLCMLTMSNLPKDGDYTQTSFGNPLQLDPLTVALATSMFGRLWGSQDGAVAARFKEVLKPSSTKGRRIVYPEILRVVLAMAKRAVESSAAQRDGVDEYSNIGQVLMNFLKEMFVHTDHLRDAIARQETIDELSEMLYLIVFPELPMTIEAELSSLEISIDQDGSISKGSAANSPFFSGTKDANEWDISMSSSDLSEASTPIPPTPMTPKDYVMLALTPKRSSLAPGPSAAIASKPLLGLDIVLKRRKSYLSENKTLINLGKFSTLLVDRIYMGMFPNGPAILYDFITTLVEMISKEHEQGQLNRIILFGLGRLSNPSVSKCEDVVDFLNKCLMRQRVILSTNNTDVEFFRCLMHHLFEFLLDEREQIKKLAMNIWKLLLLQKPAQVSAILRSQKDLIEGFSRLLEMNATRVWDVYINGEYRASRDGLRQVQLKRVARLKKQYKASIAEDVAFTQSSAKARQWVAEVQKAEQNRFMRWKGDALATQSFIEAAWVAKAGILLEERALWGQEQGQDVRWKLDFTEGRFRMRKRFRRNTDPIDIYQSKSEKITMKHHRIRALRDGEASAGSPISPSLSPLIPGSPSISRSNSVDDRVEDLPVAQGAEARGGDDAVSTAAPEVAESEEDQEGAVETWEDLPDFDEEKNRKILRLLELGDTIVETFNSGRVLGLDVCEGLLLIYSIPEEDRNQYHAMLRAQNPGTKAAIGESRHSFRKWASTDIKEAHKRLHIFRSVAIEIFLLDGRNFLLTFADTRTRDAAYARLISKASLANNAGDGLGVAETGNIFQNVIFGGSPLAELTQKWCAREISTFGYLMHLNTLAGRSYNDLTQYPVFPWILADYESDEINLDDPSAYRDLSKPMGAQGSERAEQLQAKSEPDPPLKSYLEKFTERFGLWDDPALPACHYGTHYSSAMIVCSYLIRIEPFTAQYLKLQGGHFDHPDRLFQSIGKSWKSASQQATTDVRELIPEFFYLPQFLTNGNQFEFGTTQTGEVIDQVLLPPWAKGSPRLFIQKNREALESEYVSAHIHEWIDLIFGFKQQGEEAIKAVNVFHYLSYEGAVNIDAIADPIERQATIGIIQNFGQSETLERGIVGKYSESPRKAPKQLFKKPHPARNPPMVEPAYKLQKHADMLIQTATPLRVYSGQPIGEIRLQGEKILAAGKNSTMVPEGSKLVKWDFLDNSMRLCSIENAKLIGVFENMHVGHVCSAIFVNRSCLLTGGSDMVICGWEYIHGKRPDFKMEFCLRGHKGKVLALAASQVYSLIVSGGDDNCGIIWDLNRHKLWSINGDLLLCKVASSTLSDPILCCEIFEGRLNEVFESCLIFTGHRKGKCDPPGTVPGVFWDRLALHISKEASPC</sequence>
<evidence type="ECO:0000256" key="3">
    <source>
        <dbReference type="ARBA" id="ARBA00054699"/>
    </source>
</evidence>
<keyword evidence="1 5" id="KW-0853">WD repeat</keyword>
<dbReference type="InterPro" id="IPR015943">
    <property type="entry name" value="WD40/YVTN_repeat-like_dom_sf"/>
</dbReference>
<feature type="compositionally biased region" description="Low complexity" evidence="6">
    <location>
        <begin position="1555"/>
        <end position="1576"/>
    </location>
</feature>
<comment type="function">
    <text evidence="3">May be involved in protein sorting and cell wall formation.</text>
</comment>
<evidence type="ECO:0000256" key="5">
    <source>
        <dbReference type="PROSITE-ProRule" id="PRU00221"/>
    </source>
</evidence>
<dbReference type="PROSITE" id="PS50197">
    <property type="entry name" value="BEACH"/>
    <property type="match status" value="1"/>
</dbReference>
<gene>
    <name evidence="9" type="ORF">BDK51DRAFT_29155</name>
</gene>
<feature type="compositionally biased region" description="Acidic residues" evidence="6">
    <location>
        <begin position="1611"/>
        <end position="1621"/>
    </location>
</feature>
<dbReference type="Gene3D" id="2.30.29.30">
    <property type="entry name" value="Pleckstrin-homology domain (PH domain)/Phosphotyrosine-binding domain (PTB)"/>
    <property type="match status" value="1"/>
</dbReference>
<dbReference type="InterPro" id="IPR001680">
    <property type="entry name" value="WD40_rpt"/>
</dbReference>
<dbReference type="SUPFAM" id="SSF50978">
    <property type="entry name" value="WD40 repeat-like"/>
    <property type="match status" value="1"/>
</dbReference>
<dbReference type="PANTHER" id="PTHR46108">
    <property type="entry name" value="BLUE CHEESE"/>
    <property type="match status" value="1"/>
</dbReference>
<accession>A0A4V1ISU5</accession>
<dbReference type="InterPro" id="IPR011993">
    <property type="entry name" value="PH-like_dom_sf"/>
</dbReference>
<evidence type="ECO:0000256" key="2">
    <source>
        <dbReference type="ARBA" id="ARBA00022737"/>
    </source>
</evidence>
<dbReference type="EMBL" id="KZ993821">
    <property type="protein sequence ID" value="RKO94777.1"/>
    <property type="molecule type" value="Genomic_DNA"/>
</dbReference>
<dbReference type="SMART" id="SM00320">
    <property type="entry name" value="WD40"/>
    <property type="match status" value="2"/>
</dbReference>
<evidence type="ECO:0000259" key="8">
    <source>
        <dbReference type="PROSITE" id="PS51783"/>
    </source>
</evidence>
<dbReference type="Pfam" id="PF14844">
    <property type="entry name" value="PH_BEACH"/>
    <property type="match status" value="1"/>
</dbReference>
<dbReference type="Gene3D" id="2.130.10.10">
    <property type="entry name" value="YVTN repeat-like/Quinoprotein amine dehydrogenase"/>
    <property type="match status" value="1"/>
</dbReference>
<dbReference type="CDD" id="cd01201">
    <property type="entry name" value="PH_BEACH"/>
    <property type="match status" value="1"/>
</dbReference>
<dbReference type="PANTHER" id="PTHR46108:SF4">
    <property type="entry name" value="BLUE CHEESE"/>
    <property type="match status" value="1"/>
</dbReference>
<dbReference type="PROSITE" id="PS51783">
    <property type="entry name" value="PH_BEACH"/>
    <property type="match status" value="1"/>
</dbReference>
<dbReference type="SUPFAM" id="SSF81837">
    <property type="entry name" value="BEACH domain"/>
    <property type="match status" value="1"/>
</dbReference>
<dbReference type="InterPro" id="IPR023362">
    <property type="entry name" value="PH-BEACH_dom"/>
</dbReference>
<reference evidence="10" key="1">
    <citation type="journal article" date="2018" name="Nat. Microbiol.">
        <title>Leveraging single-cell genomics to expand the fungal tree of life.</title>
        <authorList>
            <person name="Ahrendt S.R."/>
            <person name="Quandt C.A."/>
            <person name="Ciobanu D."/>
            <person name="Clum A."/>
            <person name="Salamov A."/>
            <person name="Andreopoulos B."/>
            <person name="Cheng J.F."/>
            <person name="Woyke T."/>
            <person name="Pelin A."/>
            <person name="Henrissat B."/>
            <person name="Reynolds N.K."/>
            <person name="Benny G.L."/>
            <person name="Smith M.E."/>
            <person name="James T.Y."/>
            <person name="Grigoriev I.V."/>
        </authorList>
    </citation>
    <scope>NUCLEOTIDE SEQUENCE [LARGE SCALE GENOMIC DNA]</scope>
</reference>
<dbReference type="SUPFAM" id="SSF50729">
    <property type="entry name" value="PH domain-like"/>
    <property type="match status" value="1"/>
</dbReference>
<dbReference type="SUPFAM" id="SSF48371">
    <property type="entry name" value="ARM repeat"/>
    <property type="match status" value="1"/>
</dbReference>
<evidence type="ECO:0000256" key="1">
    <source>
        <dbReference type="ARBA" id="ARBA00022574"/>
    </source>
</evidence>